<dbReference type="PROSITE" id="PS00283">
    <property type="entry name" value="SOYBEAN_KUNITZ"/>
    <property type="match status" value="1"/>
</dbReference>
<dbReference type="Gene3D" id="2.80.10.50">
    <property type="match status" value="1"/>
</dbReference>
<feature type="signal peptide" evidence="1">
    <location>
        <begin position="1"/>
        <end position="21"/>
    </location>
</feature>
<dbReference type="OMA" id="QTTEWHV"/>
<dbReference type="EMBL" id="LT934113">
    <property type="protein sequence ID" value="VAH34377.1"/>
    <property type="molecule type" value="Genomic_DNA"/>
</dbReference>
<dbReference type="SUPFAM" id="SSF50386">
    <property type="entry name" value="STI-like"/>
    <property type="match status" value="1"/>
</dbReference>
<gene>
    <name evidence="2" type="ORF">TRITD_2Av1G223060</name>
</gene>
<dbReference type="CDD" id="cd23373">
    <property type="entry name" value="beta-trefoil_STI_ASI"/>
    <property type="match status" value="1"/>
</dbReference>
<dbReference type="AlphaFoldDB" id="A0A9R1P0P9"/>
<dbReference type="Proteomes" id="UP000324705">
    <property type="component" value="Chromosome 2A"/>
</dbReference>
<dbReference type="Gramene" id="TRITD2Av1G223060.1">
    <property type="protein sequence ID" value="TRITD2Av1G223060.1"/>
    <property type="gene ID" value="TRITD2Av1G223060"/>
</dbReference>
<sequence>MSSRRVGLLLLSLLATTLSYSADPPPVHDTDGNELRADANYYILPANRAHGGGLTMAPGHGRRCPLFVSQEADGQRDGLPVRIAPHGGGAPSDKIIRLSTDVCISFRAYTTCVQSTEWHIDSELVSGRRHVITGPVRDPSPSGRENAFRIEKYSGAEVHEYKLMACGDSCQDLGVFRDLKGGAWFLGATEPYHVIVFKKAPPAGPCGVMARARSVHVCI</sequence>
<dbReference type="GO" id="GO:0004866">
    <property type="term" value="F:endopeptidase inhibitor activity"/>
    <property type="evidence" value="ECO:0007669"/>
    <property type="project" value="InterPro"/>
</dbReference>
<dbReference type="PANTHER" id="PTHR33107">
    <property type="entry name" value="KUNITZ TRYPSIN INHIBITOR 2"/>
    <property type="match status" value="1"/>
</dbReference>
<evidence type="ECO:0000313" key="2">
    <source>
        <dbReference type="EMBL" id="VAH34377.1"/>
    </source>
</evidence>
<reference evidence="2 3" key="1">
    <citation type="submission" date="2017-09" db="EMBL/GenBank/DDBJ databases">
        <authorList>
            <consortium name="International Durum Wheat Genome Sequencing Consortium (IDWGSC)"/>
            <person name="Milanesi L."/>
        </authorList>
    </citation>
    <scope>NUCLEOTIDE SEQUENCE [LARGE SCALE GENOMIC DNA]</scope>
    <source>
        <strain evidence="3">cv. Svevo</strain>
    </source>
</reference>
<organism evidence="2 3">
    <name type="scientific">Triticum turgidum subsp. durum</name>
    <name type="common">Durum wheat</name>
    <name type="synonym">Triticum durum</name>
    <dbReference type="NCBI Taxonomy" id="4567"/>
    <lineage>
        <taxon>Eukaryota</taxon>
        <taxon>Viridiplantae</taxon>
        <taxon>Streptophyta</taxon>
        <taxon>Embryophyta</taxon>
        <taxon>Tracheophyta</taxon>
        <taxon>Spermatophyta</taxon>
        <taxon>Magnoliopsida</taxon>
        <taxon>Liliopsida</taxon>
        <taxon>Poales</taxon>
        <taxon>Poaceae</taxon>
        <taxon>BOP clade</taxon>
        <taxon>Pooideae</taxon>
        <taxon>Triticodae</taxon>
        <taxon>Triticeae</taxon>
        <taxon>Triticinae</taxon>
        <taxon>Triticum</taxon>
    </lineage>
</organism>
<evidence type="ECO:0000256" key="1">
    <source>
        <dbReference type="SAM" id="SignalP"/>
    </source>
</evidence>
<feature type="chain" id="PRO_5040356548" evidence="1">
    <location>
        <begin position="22"/>
        <end position="219"/>
    </location>
</feature>
<protein>
    <submittedName>
        <fullName evidence="2">Uncharacterized protein</fullName>
    </submittedName>
</protein>
<name>A0A9R1P0P9_TRITD</name>
<keyword evidence="1" id="KW-0732">Signal</keyword>
<proteinExistence type="predicted"/>
<dbReference type="PRINTS" id="PR00291">
    <property type="entry name" value="KUNITZINHBTR"/>
</dbReference>
<dbReference type="PANTHER" id="PTHR33107:SF5">
    <property type="entry name" value="KUNITZ TRYPSIN INHIBITOR 5"/>
    <property type="match status" value="1"/>
</dbReference>
<keyword evidence="3" id="KW-1185">Reference proteome</keyword>
<accession>A0A9R1P0P9</accession>
<evidence type="ECO:0000313" key="3">
    <source>
        <dbReference type="Proteomes" id="UP000324705"/>
    </source>
</evidence>
<dbReference type="InterPro" id="IPR002160">
    <property type="entry name" value="Prot_inh_Kunz-lg"/>
</dbReference>
<dbReference type="InterPro" id="IPR011065">
    <property type="entry name" value="Kunitz_inhibitor_STI-like_sf"/>
</dbReference>
<dbReference type="SMART" id="SM00452">
    <property type="entry name" value="STI"/>
    <property type="match status" value="1"/>
</dbReference>
<dbReference type="Pfam" id="PF00197">
    <property type="entry name" value="Kunitz_legume"/>
    <property type="match status" value="1"/>
</dbReference>